<evidence type="ECO:0000259" key="2">
    <source>
        <dbReference type="Pfam" id="PF13827"/>
    </source>
</evidence>
<feature type="chain" id="PRO_5028020652" evidence="1">
    <location>
        <begin position="30"/>
        <end position="151"/>
    </location>
</feature>
<organism evidence="3 4">
    <name type="scientific">Nocardia huaxiensis</name>
    <dbReference type="NCBI Taxonomy" id="2755382"/>
    <lineage>
        <taxon>Bacteria</taxon>
        <taxon>Bacillati</taxon>
        <taxon>Actinomycetota</taxon>
        <taxon>Actinomycetes</taxon>
        <taxon>Mycobacteriales</taxon>
        <taxon>Nocardiaceae</taxon>
        <taxon>Nocardia</taxon>
    </lineage>
</organism>
<proteinExistence type="predicted"/>
<dbReference type="AlphaFoldDB" id="A0A7D6VFN6"/>
<sequence>MSLSRKLAHTLVIPVAGALALVAPGTAHAARDLYGAMAVSYTPGSYAVGIAVDYTTQDEADQAAKDACAGYLGCTVLLQIHNECGAVLERDYRLPWGAIKPTYYMGTGPTAAAAEEDARAHAGPDGDLLAPYMYMVKPLFLLDTACTSNAG</sequence>
<evidence type="ECO:0000313" key="4">
    <source>
        <dbReference type="Proteomes" id="UP000515512"/>
    </source>
</evidence>
<feature type="domain" description="DUF4189" evidence="2">
    <location>
        <begin position="34"/>
        <end position="120"/>
    </location>
</feature>
<dbReference type="Pfam" id="PF13827">
    <property type="entry name" value="DUF4189"/>
    <property type="match status" value="1"/>
</dbReference>
<accession>A0A7D6VFN6</accession>
<evidence type="ECO:0000313" key="3">
    <source>
        <dbReference type="EMBL" id="QLY28510.1"/>
    </source>
</evidence>
<dbReference type="Proteomes" id="UP000515512">
    <property type="component" value="Chromosome"/>
</dbReference>
<dbReference type="RefSeq" id="WP_181579716.1">
    <property type="nucleotide sequence ID" value="NZ_CP059399.1"/>
</dbReference>
<name>A0A7D6VFN6_9NOCA</name>
<keyword evidence="4" id="KW-1185">Reference proteome</keyword>
<gene>
    <name evidence="3" type="ORF">H0264_24480</name>
</gene>
<reference evidence="3 4" key="1">
    <citation type="submission" date="2020-07" db="EMBL/GenBank/DDBJ databases">
        <authorList>
            <person name="Zhuang K."/>
            <person name="Ran Y."/>
        </authorList>
    </citation>
    <scope>NUCLEOTIDE SEQUENCE [LARGE SCALE GENOMIC DNA]</scope>
    <source>
        <strain evidence="3 4">WCH-YHL-001</strain>
    </source>
</reference>
<dbReference type="EMBL" id="CP059399">
    <property type="protein sequence ID" value="QLY28510.1"/>
    <property type="molecule type" value="Genomic_DNA"/>
</dbReference>
<protein>
    <submittedName>
        <fullName evidence="3">DUF4189 domain-containing protein</fullName>
    </submittedName>
</protein>
<evidence type="ECO:0000256" key="1">
    <source>
        <dbReference type="SAM" id="SignalP"/>
    </source>
</evidence>
<dbReference type="InterPro" id="IPR025240">
    <property type="entry name" value="DUF4189"/>
</dbReference>
<dbReference type="KEGG" id="nhu:H0264_24480"/>
<feature type="signal peptide" evidence="1">
    <location>
        <begin position="1"/>
        <end position="29"/>
    </location>
</feature>
<keyword evidence="1" id="KW-0732">Signal</keyword>